<dbReference type="SUPFAM" id="SSF103473">
    <property type="entry name" value="MFS general substrate transporter"/>
    <property type="match status" value="1"/>
</dbReference>
<feature type="transmembrane region" description="Helical" evidence="6">
    <location>
        <begin position="321"/>
        <end position="340"/>
    </location>
</feature>
<dbReference type="PROSITE" id="PS50850">
    <property type="entry name" value="MFS"/>
    <property type="match status" value="1"/>
</dbReference>
<feature type="transmembrane region" description="Helical" evidence="6">
    <location>
        <begin position="125"/>
        <end position="144"/>
    </location>
</feature>
<feature type="transmembrane region" description="Helical" evidence="6">
    <location>
        <begin position="403"/>
        <end position="422"/>
    </location>
</feature>
<feature type="domain" description="Major facilitator superfamily (MFS) profile" evidence="7">
    <location>
        <begin position="91"/>
        <end position="526"/>
    </location>
</feature>
<dbReference type="OrthoDB" id="440553at2759"/>
<comment type="caution">
    <text evidence="8">The sequence shown here is derived from an EMBL/GenBank/DDBJ whole genome shotgun (WGS) entry which is preliminary data.</text>
</comment>
<keyword evidence="4 6" id="KW-0472">Membrane</keyword>
<evidence type="ECO:0000256" key="5">
    <source>
        <dbReference type="SAM" id="MobiDB-lite"/>
    </source>
</evidence>
<keyword evidence="9" id="KW-1185">Reference proteome</keyword>
<organism evidence="8 9">
    <name type="scientific">Massariosphaeria phaeospora</name>
    <dbReference type="NCBI Taxonomy" id="100035"/>
    <lineage>
        <taxon>Eukaryota</taxon>
        <taxon>Fungi</taxon>
        <taxon>Dikarya</taxon>
        <taxon>Ascomycota</taxon>
        <taxon>Pezizomycotina</taxon>
        <taxon>Dothideomycetes</taxon>
        <taxon>Pleosporomycetidae</taxon>
        <taxon>Pleosporales</taxon>
        <taxon>Pleosporales incertae sedis</taxon>
        <taxon>Massariosphaeria</taxon>
    </lineage>
</organism>
<feature type="transmembrane region" description="Helical" evidence="6">
    <location>
        <begin position="479"/>
        <end position="497"/>
    </location>
</feature>
<dbReference type="InterPro" id="IPR036259">
    <property type="entry name" value="MFS_trans_sf"/>
</dbReference>
<dbReference type="PROSITE" id="PS00216">
    <property type="entry name" value="SUGAR_TRANSPORT_1"/>
    <property type="match status" value="1"/>
</dbReference>
<feature type="region of interest" description="Disordered" evidence="5">
    <location>
        <begin position="34"/>
        <end position="72"/>
    </location>
</feature>
<dbReference type="EMBL" id="JAADJZ010000019">
    <property type="protein sequence ID" value="KAF2868357.1"/>
    <property type="molecule type" value="Genomic_DNA"/>
</dbReference>
<dbReference type="InterPro" id="IPR005829">
    <property type="entry name" value="Sugar_transporter_CS"/>
</dbReference>
<proteinExistence type="predicted"/>
<accession>A0A7C8I1J1</accession>
<dbReference type="GO" id="GO:0005886">
    <property type="term" value="C:plasma membrane"/>
    <property type="evidence" value="ECO:0007669"/>
    <property type="project" value="TreeGrafter"/>
</dbReference>
<feature type="transmembrane region" description="Helical" evidence="6">
    <location>
        <begin position="88"/>
        <end position="113"/>
    </location>
</feature>
<dbReference type="Gene3D" id="1.20.1250.20">
    <property type="entry name" value="MFS general substrate transporter like domains"/>
    <property type="match status" value="2"/>
</dbReference>
<dbReference type="InterPro" id="IPR020846">
    <property type="entry name" value="MFS_dom"/>
</dbReference>
<dbReference type="PANTHER" id="PTHR23501:SF43">
    <property type="entry name" value="MULTIDRUG TRANSPORTER, PUTATIVE (AFU_ORTHOLOGUE AFUA_6G03040)-RELATED"/>
    <property type="match status" value="1"/>
</dbReference>
<name>A0A7C8I1J1_9PLEO</name>
<reference evidence="8 9" key="1">
    <citation type="submission" date="2020-01" db="EMBL/GenBank/DDBJ databases">
        <authorList>
            <consortium name="DOE Joint Genome Institute"/>
            <person name="Haridas S."/>
            <person name="Albert R."/>
            <person name="Binder M."/>
            <person name="Bloem J."/>
            <person name="Labutti K."/>
            <person name="Salamov A."/>
            <person name="Andreopoulos B."/>
            <person name="Baker S.E."/>
            <person name="Barry K."/>
            <person name="Bills G."/>
            <person name="Bluhm B.H."/>
            <person name="Cannon C."/>
            <person name="Castanera R."/>
            <person name="Culley D.E."/>
            <person name="Daum C."/>
            <person name="Ezra D."/>
            <person name="Gonzalez J.B."/>
            <person name="Henrissat B."/>
            <person name="Kuo A."/>
            <person name="Liang C."/>
            <person name="Lipzen A."/>
            <person name="Lutzoni F."/>
            <person name="Magnuson J."/>
            <person name="Mondo S."/>
            <person name="Nolan M."/>
            <person name="Ohm R."/>
            <person name="Pangilinan J."/>
            <person name="Park H.-J.H."/>
            <person name="Ramirez L."/>
            <person name="Alfaro M."/>
            <person name="Sun H."/>
            <person name="Tritt A."/>
            <person name="Yoshinaga Y."/>
            <person name="Zwiers L.-H.L."/>
            <person name="Turgeon B.G."/>
            <person name="Goodwin S.B."/>
            <person name="Spatafora J.W."/>
            <person name="Crous P.W."/>
            <person name="Grigoriev I.V."/>
        </authorList>
    </citation>
    <scope>NUCLEOTIDE SEQUENCE [LARGE SCALE GENOMIC DNA]</scope>
    <source>
        <strain evidence="8 9">CBS 611.86</strain>
    </source>
</reference>
<dbReference type="Proteomes" id="UP000481861">
    <property type="component" value="Unassembled WGS sequence"/>
</dbReference>
<evidence type="ECO:0000256" key="2">
    <source>
        <dbReference type="ARBA" id="ARBA00022692"/>
    </source>
</evidence>
<feature type="transmembrane region" description="Helical" evidence="6">
    <location>
        <begin position="242"/>
        <end position="264"/>
    </location>
</feature>
<dbReference type="InterPro" id="IPR011701">
    <property type="entry name" value="MFS"/>
</dbReference>
<evidence type="ECO:0000313" key="9">
    <source>
        <dbReference type="Proteomes" id="UP000481861"/>
    </source>
</evidence>
<feature type="transmembrane region" description="Helical" evidence="6">
    <location>
        <begin position="215"/>
        <end position="236"/>
    </location>
</feature>
<evidence type="ECO:0000256" key="6">
    <source>
        <dbReference type="SAM" id="Phobius"/>
    </source>
</evidence>
<feature type="transmembrane region" description="Helical" evidence="6">
    <location>
        <begin position="156"/>
        <end position="175"/>
    </location>
</feature>
<evidence type="ECO:0000313" key="8">
    <source>
        <dbReference type="EMBL" id="KAF2868357.1"/>
    </source>
</evidence>
<dbReference type="AlphaFoldDB" id="A0A7C8I1J1"/>
<evidence type="ECO:0000259" key="7">
    <source>
        <dbReference type="PROSITE" id="PS50850"/>
    </source>
</evidence>
<comment type="subcellular location">
    <subcellularLocation>
        <location evidence="1">Membrane</location>
        <topology evidence="1">Multi-pass membrane protein</topology>
    </subcellularLocation>
</comment>
<evidence type="ECO:0000256" key="1">
    <source>
        <dbReference type="ARBA" id="ARBA00004141"/>
    </source>
</evidence>
<evidence type="ECO:0000256" key="3">
    <source>
        <dbReference type="ARBA" id="ARBA00022989"/>
    </source>
</evidence>
<feature type="compositionally biased region" description="Basic and acidic residues" evidence="5">
    <location>
        <begin position="48"/>
        <end position="72"/>
    </location>
</feature>
<feature type="transmembrane region" description="Helical" evidence="6">
    <location>
        <begin position="434"/>
        <end position="458"/>
    </location>
</feature>
<sequence length="567" mass="61015">MAPVDAVWQEMRVRRRKGSVSEWEGRAVDCEDSVKDEIGLSMDDEQYKEDGSARSEEAKEVQGEASRSYHESRVQDDDAIDYIRGPRYWAIVFVIAIMFFLTTIDTTIAATSLVAITDDLGGFEMASWILTSYLLGYVAVIVILAKLSDIFGRKTVTIGCIIVFTLFSAGCAAAQTLTQLIILRAFQGVGGGGSFALSSILLIESVPPEKYADAVTKNGVAIILALVLGPMLGGAISEHTTWRWIFLINIPIGAFVTVLALVGIPNGFPYQGRPEPRHQPGTGGIVWGKIDLPGTALILLATLSFTACFQEAESRFSWDSAYVITLLVASAVLWGALMVWERYVTLAMGAPVAVTNFQLPQRFELINGLSNFNAGVRIIPFGVAFAFGTMLSGKLASKLRVPGIYLILLGALLQVAGYALLGTLSPSKAIQPGIYGYQVMAGIGCSFSYSNLIMLVAFTAEKRDGDEAVALGAANQFRAMGAAIGLAIVTSVFNGYVGSRFSQLGITVPVTTLATRHRSFLPPSLEGDIRNILSEGYNLQMLTLCAFGAAQVPAALLMWRRKQVVVA</sequence>
<dbReference type="GO" id="GO:0022857">
    <property type="term" value="F:transmembrane transporter activity"/>
    <property type="evidence" value="ECO:0007669"/>
    <property type="project" value="InterPro"/>
</dbReference>
<feature type="transmembrane region" description="Helical" evidence="6">
    <location>
        <begin position="374"/>
        <end position="391"/>
    </location>
</feature>
<feature type="transmembrane region" description="Helical" evidence="6">
    <location>
        <begin position="181"/>
        <end position="203"/>
    </location>
</feature>
<dbReference type="Pfam" id="PF07690">
    <property type="entry name" value="MFS_1"/>
    <property type="match status" value="1"/>
</dbReference>
<dbReference type="PANTHER" id="PTHR23501">
    <property type="entry name" value="MAJOR FACILITATOR SUPERFAMILY"/>
    <property type="match status" value="1"/>
</dbReference>
<evidence type="ECO:0000256" key="4">
    <source>
        <dbReference type="ARBA" id="ARBA00023136"/>
    </source>
</evidence>
<keyword evidence="3 6" id="KW-1133">Transmembrane helix</keyword>
<protein>
    <submittedName>
        <fullName evidence="8">Major facilitator superfamily domain-containing protein</fullName>
    </submittedName>
</protein>
<keyword evidence="2 6" id="KW-0812">Transmembrane</keyword>
<gene>
    <name evidence="8" type="ORF">BDV95DRAFT_621400</name>
</gene>